<reference evidence="2" key="1">
    <citation type="submission" date="2023-03" db="EMBL/GenBank/DDBJ databases">
        <title>Massive genome expansion in bonnet fungi (Mycena s.s.) driven by repeated elements and novel gene families across ecological guilds.</title>
        <authorList>
            <consortium name="Lawrence Berkeley National Laboratory"/>
            <person name="Harder C.B."/>
            <person name="Miyauchi S."/>
            <person name="Viragh M."/>
            <person name="Kuo A."/>
            <person name="Thoen E."/>
            <person name="Andreopoulos B."/>
            <person name="Lu D."/>
            <person name="Skrede I."/>
            <person name="Drula E."/>
            <person name="Henrissat B."/>
            <person name="Morin E."/>
            <person name="Kohler A."/>
            <person name="Barry K."/>
            <person name="LaButti K."/>
            <person name="Morin E."/>
            <person name="Salamov A."/>
            <person name="Lipzen A."/>
            <person name="Mereny Z."/>
            <person name="Hegedus B."/>
            <person name="Baldrian P."/>
            <person name="Stursova M."/>
            <person name="Weitz H."/>
            <person name="Taylor A."/>
            <person name="Grigoriev I.V."/>
            <person name="Nagy L.G."/>
            <person name="Martin F."/>
            <person name="Kauserud H."/>
        </authorList>
    </citation>
    <scope>NUCLEOTIDE SEQUENCE</scope>
    <source>
        <strain evidence="2">CBHHK182m</strain>
    </source>
</reference>
<feature type="compositionally biased region" description="Acidic residues" evidence="1">
    <location>
        <begin position="214"/>
        <end position="226"/>
    </location>
</feature>
<sequence length="242" mass="27487">MSLLTNIWETYATVMICPPAIIFELARYFVYCNDLWQAETDKDNKVPEKRPLVDPPSPNFYVSALDFFCPPSILPTKRRTTTRLHQPSIPHPNLSFLFAKTHLAILCLRPQNIDTSAKVLRSAPHHLRSQPAVLYRPSVVLTLKAIEVFKDAFFFTPSVKAKTSRHTPSEETGTEDIGNIIPPDVHVNQLQDEAEPETPAGRDPTVNDKNKEMDLDEYDDDEENSEDERSLSPEESRLALET</sequence>
<evidence type="ECO:0000313" key="3">
    <source>
        <dbReference type="Proteomes" id="UP001215598"/>
    </source>
</evidence>
<evidence type="ECO:0000313" key="2">
    <source>
        <dbReference type="EMBL" id="KAJ7714194.1"/>
    </source>
</evidence>
<dbReference type="Proteomes" id="UP001215598">
    <property type="component" value="Unassembled WGS sequence"/>
</dbReference>
<feature type="compositionally biased region" description="Basic and acidic residues" evidence="1">
    <location>
        <begin position="227"/>
        <end position="242"/>
    </location>
</feature>
<organism evidence="2 3">
    <name type="scientific">Mycena metata</name>
    <dbReference type="NCBI Taxonomy" id="1033252"/>
    <lineage>
        <taxon>Eukaryota</taxon>
        <taxon>Fungi</taxon>
        <taxon>Dikarya</taxon>
        <taxon>Basidiomycota</taxon>
        <taxon>Agaricomycotina</taxon>
        <taxon>Agaricomycetes</taxon>
        <taxon>Agaricomycetidae</taxon>
        <taxon>Agaricales</taxon>
        <taxon>Marasmiineae</taxon>
        <taxon>Mycenaceae</taxon>
        <taxon>Mycena</taxon>
    </lineage>
</organism>
<comment type="caution">
    <text evidence="2">The sequence shown here is derived from an EMBL/GenBank/DDBJ whole genome shotgun (WGS) entry which is preliminary data.</text>
</comment>
<evidence type="ECO:0000256" key="1">
    <source>
        <dbReference type="SAM" id="MobiDB-lite"/>
    </source>
</evidence>
<accession>A0AAD7H7Y0</accession>
<proteinExistence type="predicted"/>
<name>A0AAD7H7Y0_9AGAR</name>
<gene>
    <name evidence="2" type="ORF">B0H16DRAFT_1619116</name>
</gene>
<dbReference type="AlphaFoldDB" id="A0AAD7H7Y0"/>
<feature type="region of interest" description="Disordered" evidence="1">
    <location>
        <begin position="160"/>
        <end position="242"/>
    </location>
</feature>
<dbReference type="EMBL" id="JARKIB010000329">
    <property type="protein sequence ID" value="KAJ7714194.1"/>
    <property type="molecule type" value="Genomic_DNA"/>
</dbReference>
<protein>
    <submittedName>
        <fullName evidence="2">Uncharacterized protein</fullName>
    </submittedName>
</protein>
<keyword evidence="3" id="KW-1185">Reference proteome</keyword>